<dbReference type="InterPro" id="IPR011050">
    <property type="entry name" value="Pectin_lyase_fold/virulence"/>
</dbReference>
<reference evidence="1" key="1">
    <citation type="journal article" date="2020" name="Nature">
        <title>Giant virus diversity and host interactions through global metagenomics.</title>
        <authorList>
            <person name="Schulz F."/>
            <person name="Roux S."/>
            <person name="Paez-Espino D."/>
            <person name="Jungbluth S."/>
            <person name="Walsh D.A."/>
            <person name="Denef V.J."/>
            <person name="McMahon K.D."/>
            <person name="Konstantinidis K.T."/>
            <person name="Eloe-Fadrosh E.A."/>
            <person name="Kyrpides N.C."/>
            <person name="Woyke T."/>
        </authorList>
    </citation>
    <scope>NUCLEOTIDE SEQUENCE</scope>
    <source>
        <strain evidence="1">GVMAG-M-3300020182-33</strain>
    </source>
</reference>
<proteinExistence type="predicted"/>
<dbReference type="SUPFAM" id="SSF51126">
    <property type="entry name" value="Pectin lyase-like"/>
    <property type="match status" value="1"/>
</dbReference>
<accession>A0A6C0C1I1</accession>
<dbReference type="AlphaFoldDB" id="A0A6C0C1I1"/>
<evidence type="ECO:0000313" key="1">
    <source>
        <dbReference type="EMBL" id="QHS97941.1"/>
    </source>
</evidence>
<organism evidence="1">
    <name type="scientific">viral metagenome</name>
    <dbReference type="NCBI Taxonomy" id="1070528"/>
    <lineage>
        <taxon>unclassified sequences</taxon>
        <taxon>metagenomes</taxon>
        <taxon>organismal metagenomes</taxon>
    </lineage>
</organism>
<sequence>MSMSTTTLTPQILSGGYAITRGGRYKIEENVSFLGRLGLEIAASNVLLDLGNYIMSGGILTNSVIRIRKEQRNVTITGTLGQVKGGISAVAIGNSCRNIKLESLKVYGFYYAGIVIRASFGVTLTNCSIGRAAAAPAGTVFGVIALPNGGFAGASRIMNDQNISNIKATGGDGLTFRRVDIFDITPLSKQDLKEQLRTEADKNCCFGSLQDKARKKRLAEAEPSIVTIGGFMQNTSCPRPELALNLTDNLQQRVSVLGSAYSEELALLEREFNSMNFKNLVELVGAGAHAYSSFNWKNVVGVGRGSDLTIAPPSVLPKEFQIRNEYDSKFGTRSTMLIKNTILPPSIEEVLVEKTELSKVPLGVINVQVRQQSSVVGPYIPGAMGSAIIC</sequence>
<name>A0A6C0C1I1_9ZZZZ</name>
<protein>
    <submittedName>
        <fullName evidence="1">Uncharacterized protein</fullName>
    </submittedName>
</protein>
<dbReference type="EMBL" id="MN739309">
    <property type="protein sequence ID" value="QHS97941.1"/>
    <property type="molecule type" value="Genomic_DNA"/>
</dbReference>